<evidence type="ECO:0000313" key="7">
    <source>
        <dbReference type="Proteomes" id="UP000033533"/>
    </source>
</evidence>
<evidence type="ECO:0000313" key="6">
    <source>
        <dbReference type="EMBL" id="KJY54016.1"/>
    </source>
</evidence>
<feature type="transmembrane region" description="Helical" evidence="5">
    <location>
        <begin position="75"/>
        <end position="92"/>
    </location>
</feature>
<dbReference type="GO" id="GO:0005886">
    <property type="term" value="C:plasma membrane"/>
    <property type="evidence" value="ECO:0007669"/>
    <property type="project" value="UniProtKB-SubCell"/>
</dbReference>
<accession>A0A0F4L8X2</accession>
<feature type="transmembrane region" description="Helical" evidence="5">
    <location>
        <begin position="7"/>
        <end position="31"/>
    </location>
</feature>
<keyword evidence="4 5" id="KW-0472">Membrane</keyword>
<keyword evidence="3 5" id="KW-1133">Transmembrane helix</keyword>
<sequence length="132" mass="13980">MKIFLLGLIGLIIGTFVILFGGGGAAIYLAILTGLFGLNAATASSTSLVTALPSLIIGAISYYHQRQINTKIGNQMLMTAIPAVIIGALLSKYIPAQIYKWLIGIVLVVLGINMLLKKKTQTAATVKKTQYA</sequence>
<evidence type="ECO:0000256" key="2">
    <source>
        <dbReference type="ARBA" id="ARBA00022692"/>
    </source>
</evidence>
<gene>
    <name evidence="6" type="ORF">JF76_18730B</name>
</gene>
<dbReference type="HOGENOM" id="CLU_1921501_0_0_9"/>
<name>A0A0F4L8X2_9LACO</name>
<evidence type="ECO:0000256" key="4">
    <source>
        <dbReference type="ARBA" id="ARBA00023136"/>
    </source>
</evidence>
<dbReference type="PATRIC" id="fig|1218493.3.peg.1965"/>
<evidence type="ECO:0000256" key="5">
    <source>
        <dbReference type="RuleBase" id="RU363041"/>
    </source>
</evidence>
<evidence type="ECO:0000256" key="1">
    <source>
        <dbReference type="ARBA" id="ARBA00004141"/>
    </source>
</evidence>
<dbReference type="AlphaFoldDB" id="A0A0F4L8X2"/>
<protein>
    <recommendedName>
        <fullName evidence="5">Probable membrane transporter protein</fullName>
    </recommendedName>
</protein>
<comment type="subcellular location">
    <subcellularLocation>
        <location evidence="5">Cell membrane</location>
        <topology evidence="5">Multi-pass membrane protein</topology>
    </subcellularLocation>
    <subcellularLocation>
        <location evidence="1">Membrane</location>
        <topology evidence="1">Multi-pass membrane protein</topology>
    </subcellularLocation>
</comment>
<keyword evidence="2 5" id="KW-0812">Transmembrane</keyword>
<keyword evidence="5" id="KW-1003">Cell membrane</keyword>
<reference evidence="6 7" key="1">
    <citation type="submission" date="2014-12" db="EMBL/GenBank/DDBJ databases">
        <title>Comparative genomics of the lactic acid bacteria isolated from the honey bee gut.</title>
        <authorList>
            <person name="Ellegaard K.M."/>
            <person name="Tamarit D."/>
            <person name="Javelind E."/>
            <person name="Olofsson T."/>
            <person name="Andersson S.G."/>
            <person name="Vasquez A."/>
        </authorList>
    </citation>
    <scope>NUCLEOTIDE SEQUENCE [LARGE SCALE GENOMIC DNA]</scope>
    <source>
        <strain evidence="6 7">Biut2</strain>
    </source>
</reference>
<dbReference type="Proteomes" id="UP000033533">
    <property type="component" value="Unassembled WGS sequence"/>
</dbReference>
<feature type="non-terminal residue" evidence="6">
    <location>
        <position position="132"/>
    </location>
</feature>
<dbReference type="PANTHER" id="PTHR43483">
    <property type="entry name" value="MEMBRANE TRANSPORTER PROTEIN HI_0806-RELATED"/>
    <property type="match status" value="1"/>
</dbReference>
<evidence type="ECO:0000256" key="3">
    <source>
        <dbReference type="ARBA" id="ARBA00022989"/>
    </source>
</evidence>
<feature type="transmembrane region" description="Helical" evidence="5">
    <location>
        <begin position="43"/>
        <end position="63"/>
    </location>
</feature>
<dbReference type="Pfam" id="PF01925">
    <property type="entry name" value="TauE"/>
    <property type="match status" value="1"/>
</dbReference>
<comment type="similarity">
    <text evidence="5">Belongs to the 4-toluene sulfonate uptake permease (TSUP) (TC 2.A.102) family.</text>
</comment>
<comment type="caution">
    <text evidence="6">The sequence shown here is derived from an EMBL/GenBank/DDBJ whole genome shotgun (WGS) entry which is preliminary data.</text>
</comment>
<dbReference type="STRING" id="1218493.JF76_18730B"/>
<dbReference type="InterPro" id="IPR002781">
    <property type="entry name" value="TM_pro_TauE-like"/>
</dbReference>
<proteinExistence type="inferred from homology"/>
<dbReference type="EMBL" id="JXBY01000030">
    <property type="protein sequence ID" value="KJY54016.1"/>
    <property type="molecule type" value="Genomic_DNA"/>
</dbReference>
<feature type="transmembrane region" description="Helical" evidence="5">
    <location>
        <begin position="98"/>
        <end position="116"/>
    </location>
</feature>
<organism evidence="6 7">
    <name type="scientific">Lactobacillus kullabergensis</name>
    <dbReference type="NCBI Taxonomy" id="1218493"/>
    <lineage>
        <taxon>Bacteria</taxon>
        <taxon>Bacillati</taxon>
        <taxon>Bacillota</taxon>
        <taxon>Bacilli</taxon>
        <taxon>Lactobacillales</taxon>
        <taxon>Lactobacillaceae</taxon>
        <taxon>Lactobacillus</taxon>
    </lineage>
</organism>
<dbReference type="RefSeq" id="WP_045928821.1">
    <property type="nucleotide sequence ID" value="NZ_KQ033871.1"/>
</dbReference>
<dbReference type="PANTHER" id="PTHR43483:SF3">
    <property type="entry name" value="MEMBRANE TRANSPORTER PROTEIN HI_0806-RELATED"/>
    <property type="match status" value="1"/>
</dbReference>